<dbReference type="EMBL" id="JBEPSH010000001">
    <property type="protein sequence ID" value="MET4575630.1"/>
    <property type="molecule type" value="Genomic_DNA"/>
</dbReference>
<name>A0ABV2Q3N6_9BURK</name>
<keyword evidence="3" id="KW-1185">Reference proteome</keyword>
<evidence type="ECO:0000313" key="3">
    <source>
        <dbReference type="Proteomes" id="UP001549320"/>
    </source>
</evidence>
<evidence type="ECO:0000256" key="1">
    <source>
        <dbReference type="SAM" id="Phobius"/>
    </source>
</evidence>
<keyword evidence="1" id="KW-1133">Transmembrane helix</keyword>
<dbReference type="Proteomes" id="UP001549320">
    <property type="component" value="Unassembled WGS sequence"/>
</dbReference>
<sequence length="77" mass="9048">MVVFFVFLAIWGPAFTFVAYGYGVVESELDLKILKNRHHPSFYIRCWGTVVWIFFNQINRWIVSLVGFLMLFAVRIG</sequence>
<keyword evidence="1" id="KW-0472">Membrane</keyword>
<gene>
    <name evidence="2" type="ORF">ABIE13_000727</name>
</gene>
<protein>
    <submittedName>
        <fullName evidence="2">Uncharacterized protein</fullName>
    </submittedName>
</protein>
<evidence type="ECO:0000313" key="2">
    <source>
        <dbReference type="EMBL" id="MET4575630.1"/>
    </source>
</evidence>
<organism evidence="2 3">
    <name type="scientific">Ottowia thiooxydans</name>
    <dbReference type="NCBI Taxonomy" id="219182"/>
    <lineage>
        <taxon>Bacteria</taxon>
        <taxon>Pseudomonadati</taxon>
        <taxon>Pseudomonadota</taxon>
        <taxon>Betaproteobacteria</taxon>
        <taxon>Burkholderiales</taxon>
        <taxon>Comamonadaceae</taxon>
        <taxon>Ottowia</taxon>
    </lineage>
</organism>
<accession>A0ABV2Q3N6</accession>
<reference evidence="2 3" key="1">
    <citation type="submission" date="2024-06" db="EMBL/GenBank/DDBJ databases">
        <title>Sorghum-associated microbial communities from plants grown in Nebraska, USA.</title>
        <authorList>
            <person name="Schachtman D."/>
        </authorList>
    </citation>
    <scope>NUCLEOTIDE SEQUENCE [LARGE SCALE GENOMIC DNA]</scope>
    <source>
        <strain evidence="2 3">2709</strain>
    </source>
</reference>
<keyword evidence="1" id="KW-0812">Transmembrane</keyword>
<proteinExistence type="predicted"/>
<feature type="transmembrane region" description="Helical" evidence="1">
    <location>
        <begin position="58"/>
        <end position="76"/>
    </location>
</feature>
<comment type="caution">
    <text evidence="2">The sequence shown here is derived from an EMBL/GenBank/DDBJ whole genome shotgun (WGS) entry which is preliminary data.</text>
</comment>